<dbReference type="GO" id="GO:0016020">
    <property type="term" value="C:membrane"/>
    <property type="evidence" value="ECO:0007669"/>
    <property type="project" value="InterPro"/>
</dbReference>
<feature type="domain" description="ABC transporter" evidence="2">
    <location>
        <begin position="235"/>
        <end position="269"/>
    </location>
</feature>
<dbReference type="EMBL" id="BTSY01000002">
    <property type="protein sequence ID" value="GMT16105.1"/>
    <property type="molecule type" value="Genomic_DNA"/>
</dbReference>
<dbReference type="SUPFAM" id="SSF52540">
    <property type="entry name" value="P-loop containing nucleoside triphosphate hydrolases"/>
    <property type="match status" value="1"/>
</dbReference>
<feature type="transmembrane region" description="Helical" evidence="1">
    <location>
        <begin position="149"/>
        <end position="172"/>
    </location>
</feature>
<organism evidence="3 4">
    <name type="scientific">Pristionchus fissidentatus</name>
    <dbReference type="NCBI Taxonomy" id="1538716"/>
    <lineage>
        <taxon>Eukaryota</taxon>
        <taxon>Metazoa</taxon>
        <taxon>Ecdysozoa</taxon>
        <taxon>Nematoda</taxon>
        <taxon>Chromadorea</taxon>
        <taxon>Rhabditida</taxon>
        <taxon>Rhabditina</taxon>
        <taxon>Diplogasteromorpha</taxon>
        <taxon>Diplogasteroidea</taxon>
        <taxon>Neodiplogasteridae</taxon>
        <taxon>Pristionchus</taxon>
    </lineage>
</organism>
<dbReference type="GO" id="GO:0140359">
    <property type="term" value="F:ABC-type transporter activity"/>
    <property type="evidence" value="ECO:0007669"/>
    <property type="project" value="InterPro"/>
</dbReference>
<feature type="non-terminal residue" evidence="3">
    <location>
        <position position="1"/>
    </location>
</feature>
<feature type="transmembrane region" description="Helical" evidence="1">
    <location>
        <begin position="48"/>
        <end position="73"/>
    </location>
</feature>
<evidence type="ECO:0000259" key="2">
    <source>
        <dbReference type="Pfam" id="PF00005"/>
    </source>
</evidence>
<name>A0AAV5VC36_9BILA</name>
<dbReference type="Pfam" id="PF00005">
    <property type="entry name" value="ABC_tran"/>
    <property type="match status" value="1"/>
</dbReference>
<sequence>IFAIYLILGVPDFTYTPALVGAFFLLFLLFGLVDVVLVYILQRTFNIAALAFVMISIGTFFVGVVTTMTVVVLEQLMASDSALVMAHDICSIVFQIVPQYNLGMAISRGSMAYQSVAAGENYLRQINRLDLSGTVPLPDVMQWEMMGRYLAVLGAELIIGIALLIFLEYGSLGFMRKMERKKTEKLMDEEEKTEHDDVDVVAESERVRNIEEPGTKYGLVVKGLGKAFSNKLTVRGVSFSVERGECFGLLGLNGAGKTTTFGMMTGESNIGHGE</sequence>
<evidence type="ECO:0000256" key="1">
    <source>
        <dbReference type="SAM" id="Phobius"/>
    </source>
</evidence>
<feature type="transmembrane region" description="Helical" evidence="1">
    <location>
        <begin position="18"/>
        <end position="41"/>
    </location>
</feature>
<keyword evidence="4" id="KW-1185">Reference proteome</keyword>
<dbReference type="PANTHER" id="PTHR19229:SF260">
    <property type="entry name" value="ABC TRANSPORTER DOMAIN-CONTAINING PROTEIN"/>
    <property type="match status" value="1"/>
</dbReference>
<accession>A0AAV5VC36</accession>
<dbReference type="PANTHER" id="PTHR19229">
    <property type="entry name" value="ATP-BINDING CASSETTE TRANSPORTER SUBFAMILY A ABCA"/>
    <property type="match status" value="1"/>
</dbReference>
<dbReference type="InterPro" id="IPR003439">
    <property type="entry name" value="ABC_transporter-like_ATP-bd"/>
</dbReference>
<gene>
    <name evidence="3" type="ORF">PFISCL1PPCAC_7402</name>
</gene>
<dbReference type="Gene3D" id="3.40.50.300">
    <property type="entry name" value="P-loop containing nucleotide triphosphate hydrolases"/>
    <property type="match status" value="1"/>
</dbReference>
<comment type="caution">
    <text evidence="3">The sequence shown here is derived from an EMBL/GenBank/DDBJ whole genome shotgun (WGS) entry which is preliminary data.</text>
</comment>
<evidence type="ECO:0000313" key="3">
    <source>
        <dbReference type="EMBL" id="GMT16105.1"/>
    </source>
</evidence>
<keyword evidence="1" id="KW-1133">Transmembrane helix</keyword>
<keyword evidence="1" id="KW-0472">Membrane</keyword>
<keyword evidence="1" id="KW-0812">Transmembrane</keyword>
<dbReference type="Proteomes" id="UP001432322">
    <property type="component" value="Unassembled WGS sequence"/>
</dbReference>
<protein>
    <recommendedName>
        <fullName evidence="2">ABC transporter domain-containing protein</fullName>
    </recommendedName>
</protein>
<dbReference type="GO" id="GO:0016887">
    <property type="term" value="F:ATP hydrolysis activity"/>
    <property type="evidence" value="ECO:0007669"/>
    <property type="project" value="InterPro"/>
</dbReference>
<reference evidence="3" key="1">
    <citation type="submission" date="2023-10" db="EMBL/GenBank/DDBJ databases">
        <title>Genome assembly of Pristionchus species.</title>
        <authorList>
            <person name="Yoshida K."/>
            <person name="Sommer R.J."/>
        </authorList>
    </citation>
    <scope>NUCLEOTIDE SEQUENCE</scope>
    <source>
        <strain evidence="3">RS5133</strain>
    </source>
</reference>
<feature type="non-terminal residue" evidence="3">
    <location>
        <position position="274"/>
    </location>
</feature>
<dbReference type="GO" id="GO:0005319">
    <property type="term" value="F:lipid transporter activity"/>
    <property type="evidence" value="ECO:0007669"/>
    <property type="project" value="TreeGrafter"/>
</dbReference>
<proteinExistence type="predicted"/>
<dbReference type="AlphaFoldDB" id="A0AAV5VC36"/>
<dbReference type="GO" id="GO:0005524">
    <property type="term" value="F:ATP binding"/>
    <property type="evidence" value="ECO:0007669"/>
    <property type="project" value="InterPro"/>
</dbReference>
<dbReference type="InterPro" id="IPR027417">
    <property type="entry name" value="P-loop_NTPase"/>
</dbReference>
<evidence type="ECO:0000313" key="4">
    <source>
        <dbReference type="Proteomes" id="UP001432322"/>
    </source>
</evidence>
<dbReference type="InterPro" id="IPR026082">
    <property type="entry name" value="ABCA"/>
</dbReference>